<sequence length="173" mass="19939">MSHLSGRILRIQPTNSEEERVKKQLRMKLLGLEGEFGDRVDPQEDDPIQGIPASQSTPLRRSFSSSSNQSIQKQLGARKVEYEREIADRLQPVEALKQINVNQINDPIKSTIRTATKKFCPEVRKQKESKLSDDTIDMMQRRRTMEKGTGEHTALNKCIKKAIRKDMRTYKTK</sequence>
<feature type="region of interest" description="Disordered" evidence="1">
    <location>
        <begin position="35"/>
        <end position="77"/>
    </location>
</feature>
<keyword evidence="3" id="KW-1185">Reference proteome</keyword>
<evidence type="ECO:0000313" key="3">
    <source>
        <dbReference type="Proteomes" id="UP001516400"/>
    </source>
</evidence>
<dbReference type="AlphaFoldDB" id="A0ABD2PCX1"/>
<dbReference type="Proteomes" id="UP001516400">
    <property type="component" value="Unassembled WGS sequence"/>
</dbReference>
<protein>
    <submittedName>
        <fullName evidence="2">Uncharacterized protein</fullName>
    </submittedName>
</protein>
<evidence type="ECO:0000256" key="1">
    <source>
        <dbReference type="SAM" id="MobiDB-lite"/>
    </source>
</evidence>
<reference evidence="2 3" key="1">
    <citation type="journal article" date="2021" name="BMC Biol.">
        <title>Horizontally acquired antibacterial genes associated with adaptive radiation of ladybird beetles.</title>
        <authorList>
            <person name="Li H.S."/>
            <person name="Tang X.F."/>
            <person name="Huang Y.H."/>
            <person name="Xu Z.Y."/>
            <person name="Chen M.L."/>
            <person name="Du X.Y."/>
            <person name="Qiu B.Y."/>
            <person name="Chen P.T."/>
            <person name="Zhang W."/>
            <person name="Slipinski A."/>
            <person name="Escalona H.E."/>
            <person name="Waterhouse R.M."/>
            <person name="Zwick A."/>
            <person name="Pang H."/>
        </authorList>
    </citation>
    <scope>NUCLEOTIDE SEQUENCE [LARGE SCALE GENOMIC DNA]</scope>
    <source>
        <strain evidence="2">SYSU2018</strain>
    </source>
</reference>
<organism evidence="2 3">
    <name type="scientific">Cryptolaemus montrouzieri</name>
    <dbReference type="NCBI Taxonomy" id="559131"/>
    <lineage>
        <taxon>Eukaryota</taxon>
        <taxon>Metazoa</taxon>
        <taxon>Ecdysozoa</taxon>
        <taxon>Arthropoda</taxon>
        <taxon>Hexapoda</taxon>
        <taxon>Insecta</taxon>
        <taxon>Pterygota</taxon>
        <taxon>Neoptera</taxon>
        <taxon>Endopterygota</taxon>
        <taxon>Coleoptera</taxon>
        <taxon>Polyphaga</taxon>
        <taxon>Cucujiformia</taxon>
        <taxon>Coccinelloidea</taxon>
        <taxon>Coccinellidae</taxon>
        <taxon>Scymninae</taxon>
        <taxon>Scymnini</taxon>
        <taxon>Cryptolaemus</taxon>
    </lineage>
</organism>
<name>A0ABD2PCX1_9CUCU</name>
<gene>
    <name evidence="2" type="ORF">HHI36_003271</name>
</gene>
<evidence type="ECO:0000313" key="2">
    <source>
        <dbReference type="EMBL" id="KAL3288823.1"/>
    </source>
</evidence>
<feature type="compositionally biased region" description="Low complexity" evidence="1">
    <location>
        <begin position="54"/>
        <end position="74"/>
    </location>
</feature>
<comment type="caution">
    <text evidence="2">The sequence shown here is derived from an EMBL/GenBank/DDBJ whole genome shotgun (WGS) entry which is preliminary data.</text>
</comment>
<accession>A0ABD2PCX1</accession>
<dbReference type="EMBL" id="JABFTP020000185">
    <property type="protein sequence ID" value="KAL3288823.1"/>
    <property type="molecule type" value="Genomic_DNA"/>
</dbReference>
<proteinExistence type="predicted"/>